<dbReference type="AlphaFoldDB" id="A0A834X7F1"/>
<accession>A0A834X7F1</accession>
<evidence type="ECO:0000313" key="2">
    <source>
        <dbReference type="Proteomes" id="UP000634136"/>
    </source>
</evidence>
<proteinExistence type="predicted"/>
<reference evidence="1" key="1">
    <citation type="submission" date="2020-09" db="EMBL/GenBank/DDBJ databases">
        <title>Genome-Enabled Discovery of Anthraquinone Biosynthesis in Senna tora.</title>
        <authorList>
            <person name="Kang S.-H."/>
            <person name="Pandey R.P."/>
            <person name="Lee C.-M."/>
            <person name="Sim J.-S."/>
            <person name="Jeong J.-T."/>
            <person name="Choi B.-S."/>
            <person name="Jung M."/>
            <person name="Ginzburg D."/>
            <person name="Zhao K."/>
            <person name="Won S.Y."/>
            <person name="Oh T.-J."/>
            <person name="Yu Y."/>
            <person name="Kim N.-H."/>
            <person name="Lee O.R."/>
            <person name="Lee T.-H."/>
            <person name="Bashyal P."/>
            <person name="Kim T.-S."/>
            <person name="Lee W.-H."/>
            <person name="Kawkins C."/>
            <person name="Kim C.-K."/>
            <person name="Kim J.S."/>
            <person name="Ahn B.O."/>
            <person name="Rhee S.Y."/>
            <person name="Sohng J.K."/>
        </authorList>
    </citation>
    <scope>NUCLEOTIDE SEQUENCE</scope>
    <source>
        <tissue evidence="1">Leaf</tissue>
    </source>
</reference>
<evidence type="ECO:0000313" key="1">
    <source>
        <dbReference type="EMBL" id="KAF7838873.1"/>
    </source>
</evidence>
<protein>
    <submittedName>
        <fullName evidence="1">Uncharacterized protein</fullName>
    </submittedName>
</protein>
<keyword evidence="2" id="KW-1185">Reference proteome</keyword>
<sequence length="73" mass="8717">MYTSSMAKMLFVPLLPWQNNEGGILGFPRHKFLFELEILKNQSKDGNVGDGVQEERMRRRNETEEWRGRYVVW</sequence>
<gene>
    <name evidence="1" type="ORF">G2W53_007355</name>
</gene>
<name>A0A834X7F1_9FABA</name>
<organism evidence="1 2">
    <name type="scientific">Senna tora</name>
    <dbReference type="NCBI Taxonomy" id="362788"/>
    <lineage>
        <taxon>Eukaryota</taxon>
        <taxon>Viridiplantae</taxon>
        <taxon>Streptophyta</taxon>
        <taxon>Embryophyta</taxon>
        <taxon>Tracheophyta</taxon>
        <taxon>Spermatophyta</taxon>
        <taxon>Magnoliopsida</taxon>
        <taxon>eudicotyledons</taxon>
        <taxon>Gunneridae</taxon>
        <taxon>Pentapetalae</taxon>
        <taxon>rosids</taxon>
        <taxon>fabids</taxon>
        <taxon>Fabales</taxon>
        <taxon>Fabaceae</taxon>
        <taxon>Caesalpinioideae</taxon>
        <taxon>Cassia clade</taxon>
        <taxon>Senna</taxon>
    </lineage>
</organism>
<dbReference type="EMBL" id="JAAIUW010000003">
    <property type="protein sequence ID" value="KAF7838873.1"/>
    <property type="molecule type" value="Genomic_DNA"/>
</dbReference>
<dbReference type="Proteomes" id="UP000634136">
    <property type="component" value="Unassembled WGS sequence"/>
</dbReference>
<comment type="caution">
    <text evidence="1">The sequence shown here is derived from an EMBL/GenBank/DDBJ whole genome shotgun (WGS) entry which is preliminary data.</text>
</comment>